<dbReference type="AlphaFoldDB" id="A0A7I9Y048"/>
<protein>
    <submittedName>
        <fullName evidence="5">Esterase</fullName>
    </submittedName>
</protein>
<keyword evidence="2" id="KW-0378">Hydrolase</keyword>
<gene>
    <name evidence="5" type="primary">lipM_2</name>
    <name evidence="5" type="ORF">MBOT_28060</name>
</gene>
<organism evidence="5 6">
    <name type="scientific">Mycobacterium botniense</name>
    <dbReference type="NCBI Taxonomy" id="84962"/>
    <lineage>
        <taxon>Bacteria</taxon>
        <taxon>Bacillati</taxon>
        <taxon>Actinomycetota</taxon>
        <taxon>Actinomycetes</taxon>
        <taxon>Mycobacteriales</taxon>
        <taxon>Mycobacteriaceae</taxon>
        <taxon>Mycobacterium</taxon>
    </lineage>
</organism>
<dbReference type="InterPro" id="IPR049492">
    <property type="entry name" value="BD-FAE-like_dom"/>
</dbReference>
<name>A0A7I9Y048_9MYCO</name>
<dbReference type="PANTHER" id="PTHR48081">
    <property type="entry name" value="AB HYDROLASE SUPERFAMILY PROTEIN C4A8.06C"/>
    <property type="match status" value="1"/>
</dbReference>
<accession>A0A7I9Y048</accession>
<evidence type="ECO:0000256" key="2">
    <source>
        <dbReference type="ARBA" id="ARBA00022801"/>
    </source>
</evidence>
<feature type="domain" description="BD-FAE-like" evidence="4">
    <location>
        <begin position="187"/>
        <end position="384"/>
    </location>
</feature>
<dbReference type="Proteomes" id="UP000465361">
    <property type="component" value="Unassembled WGS sequence"/>
</dbReference>
<evidence type="ECO:0000256" key="3">
    <source>
        <dbReference type="SAM" id="Phobius"/>
    </source>
</evidence>
<keyword evidence="3" id="KW-1133">Transmembrane helix</keyword>
<dbReference type="Pfam" id="PF20434">
    <property type="entry name" value="BD-FAE"/>
    <property type="match status" value="1"/>
</dbReference>
<keyword evidence="6" id="KW-1185">Reference proteome</keyword>
<comment type="caution">
    <text evidence="5">The sequence shown here is derived from an EMBL/GenBank/DDBJ whole genome shotgun (WGS) entry which is preliminary data.</text>
</comment>
<feature type="transmembrane region" description="Helical" evidence="3">
    <location>
        <begin position="56"/>
        <end position="81"/>
    </location>
</feature>
<dbReference type="EMBL" id="BLKW01000004">
    <property type="protein sequence ID" value="GFG75441.1"/>
    <property type="molecule type" value="Genomic_DNA"/>
</dbReference>
<keyword evidence="3" id="KW-0472">Membrane</keyword>
<feature type="transmembrane region" description="Helical" evidence="3">
    <location>
        <begin position="23"/>
        <end position="44"/>
    </location>
</feature>
<feature type="transmembrane region" description="Helical" evidence="3">
    <location>
        <begin position="93"/>
        <end position="111"/>
    </location>
</feature>
<evidence type="ECO:0000259" key="4">
    <source>
        <dbReference type="Pfam" id="PF20434"/>
    </source>
</evidence>
<dbReference type="PANTHER" id="PTHR48081:SF33">
    <property type="entry name" value="KYNURENINE FORMAMIDASE"/>
    <property type="match status" value="1"/>
</dbReference>
<comment type="similarity">
    <text evidence="1">Belongs to the 'GDXG' lipolytic enzyme family.</text>
</comment>
<dbReference type="Gene3D" id="3.40.50.1820">
    <property type="entry name" value="alpha/beta hydrolase"/>
    <property type="match status" value="1"/>
</dbReference>
<keyword evidence="3" id="KW-0812">Transmembrane</keyword>
<proteinExistence type="inferred from homology"/>
<dbReference type="FunFam" id="3.40.50.1820:FF:000135">
    <property type="entry name" value="Esterase lipC"/>
    <property type="match status" value="1"/>
</dbReference>
<dbReference type="InterPro" id="IPR050300">
    <property type="entry name" value="GDXG_lipolytic_enzyme"/>
</dbReference>
<dbReference type="InterPro" id="IPR029058">
    <property type="entry name" value="AB_hydrolase_fold"/>
</dbReference>
<evidence type="ECO:0000313" key="6">
    <source>
        <dbReference type="Proteomes" id="UP000465361"/>
    </source>
</evidence>
<dbReference type="SUPFAM" id="SSF53474">
    <property type="entry name" value="alpha/beta-Hydrolases"/>
    <property type="match status" value="1"/>
</dbReference>
<sequence>MAGFAAAGPHKVGRVGNGRFIHIIRQTGALAVAALAAALTVNAYRPLARNGYPSLYAWLFGLVGTELPVQLVAAQLAGLALTARRLTRPVRTLSWLVTGAAAAGLLNFSIAGHRANRVLSAALDSGLGPHRRTDSAGLWRRPAGAAKRPGVLRMMRIYRDYAHDADLSYGPYGRANHLDIWRHPALDRTGKAPVLVQIPGGAWTTGNKRGQAHPLMSHLAERGWVCVAINYRHSPRNTWPDHIVDVKRALAWVKAHISDYGGDPDFIAITGGSAGGHLSSLAALTPNDPQFQPGFETADTRVQAAVPFYGVYDFTRFDDAMHPMMPGLLVRSVIKQRPATHLQTFRTASPITHVSAEAPPFFVLHGRSDSLVPVEQARCFVARLREVSRQPVVYAELPLTQHAFDILGSVRAAHAAVAVEQFLAEIYSMRHQPATAERNASTT</sequence>
<dbReference type="GO" id="GO:0016787">
    <property type="term" value="F:hydrolase activity"/>
    <property type="evidence" value="ECO:0007669"/>
    <property type="project" value="UniProtKB-KW"/>
</dbReference>
<evidence type="ECO:0000313" key="5">
    <source>
        <dbReference type="EMBL" id="GFG75441.1"/>
    </source>
</evidence>
<reference evidence="5 6" key="1">
    <citation type="journal article" date="2019" name="Emerg. Microbes Infect.">
        <title>Comprehensive subspecies identification of 175 nontuberculous mycobacteria species based on 7547 genomic profiles.</title>
        <authorList>
            <person name="Matsumoto Y."/>
            <person name="Kinjo T."/>
            <person name="Motooka D."/>
            <person name="Nabeya D."/>
            <person name="Jung N."/>
            <person name="Uechi K."/>
            <person name="Horii T."/>
            <person name="Iida T."/>
            <person name="Fujita J."/>
            <person name="Nakamura S."/>
        </authorList>
    </citation>
    <scope>NUCLEOTIDE SEQUENCE [LARGE SCALE GENOMIC DNA]</scope>
    <source>
        <strain evidence="5 6">JCM 17322</strain>
    </source>
</reference>
<evidence type="ECO:0000256" key="1">
    <source>
        <dbReference type="ARBA" id="ARBA00010515"/>
    </source>
</evidence>